<comment type="caution">
    <text evidence="1">The sequence shown here is derived from an EMBL/GenBank/DDBJ whole genome shotgun (WGS) entry which is preliminary data.</text>
</comment>
<dbReference type="EMBL" id="JAOWKZ010000001">
    <property type="protein sequence ID" value="MCV2871633.1"/>
    <property type="molecule type" value="Genomic_DNA"/>
</dbReference>
<dbReference type="Pfam" id="PF14384">
    <property type="entry name" value="BrnA_antitoxin"/>
    <property type="match status" value="1"/>
</dbReference>
<dbReference type="RefSeq" id="WP_263738797.1">
    <property type="nucleotide sequence ID" value="NZ_JAOWKZ010000001.1"/>
</dbReference>
<dbReference type="InterPro" id="IPR025528">
    <property type="entry name" value="BrnA_antitoxin"/>
</dbReference>
<evidence type="ECO:0000313" key="2">
    <source>
        <dbReference type="Proteomes" id="UP001652564"/>
    </source>
</evidence>
<gene>
    <name evidence="1" type="ORF">OEZ71_04930</name>
</gene>
<name>A0ABT2ZKI4_9RHOB</name>
<sequence>MTDPAPQSTEPPRRFIQTRTARMARARLARHLQGLGDDEGLWWRVQERVPEAWATVEEDIDSEEEKVKITLRLDASVAKLFRAMGKGYQARINHILATYAQMRMGEIDRQARDLSAVMSEFGVVQSEEARQTYLSLRDTEGLFDAESRSLLDAAFGLTRG</sequence>
<organism evidence="1 2">
    <name type="scientific">Albidovulum litorale</name>
    <dbReference type="NCBI Taxonomy" id="2984134"/>
    <lineage>
        <taxon>Bacteria</taxon>
        <taxon>Pseudomonadati</taxon>
        <taxon>Pseudomonadota</taxon>
        <taxon>Alphaproteobacteria</taxon>
        <taxon>Rhodobacterales</taxon>
        <taxon>Paracoccaceae</taxon>
        <taxon>Albidovulum</taxon>
    </lineage>
</organism>
<accession>A0ABT2ZKI4</accession>
<keyword evidence="2" id="KW-1185">Reference proteome</keyword>
<dbReference type="Proteomes" id="UP001652564">
    <property type="component" value="Unassembled WGS sequence"/>
</dbReference>
<protein>
    <submittedName>
        <fullName evidence="1">BrnA antitoxin family protein</fullName>
    </submittedName>
</protein>
<proteinExistence type="predicted"/>
<evidence type="ECO:0000313" key="1">
    <source>
        <dbReference type="EMBL" id="MCV2871633.1"/>
    </source>
</evidence>
<reference evidence="1 2" key="1">
    <citation type="submission" date="2022-10" db="EMBL/GenBank/DDBJ databases">
        <title>Defluviimonas sp. nov., isolated from ocean surface sediments.</title>
        <authorList>
            <person name="He W."/>
            <person name="Wang L."/>
            <person name="Zhang D.-F."/>
        </authorList>
    </citation>
    <scope>NUCLEOTIDE SEQUENCE [LARGE SCALE GENOMIC DNA]</scope>
    <source>
        <strain evidence="1 2">WL0050</strain>
    </source>
</reference>